<evidence type="ECO:0000256" key="1">
    <source>
        <dbReference type="SAM" id="Phobius"/>
    </source>
</evidence>
<dbReference type="AlphaFoldDB" id="A0A128F8B5"/>
<dbReference type="OrthoDB" id="5405464at2"/>
<keyword evidence="1" id="KW-1133">Transmembrane helix</keyword>
<reference evidence="3" key="1">
    <citation type="submission" date="2016-02" db="EMBL/GenBank/DDBJ databases">
        <authorList>
            <person name="Rodrigo-Torres Lidia"/>
            <person name="Arahal R.David."/>
        </authorList>
    </citation>
    <scope>NUCLEOTIDE SEQUENCE [LARGE SCALE GENOMIC DNA]</scope>
    <source>
        <strain evidence="3">CECT 9029</strain>
    </source>
</reference>
<keyword evidence="3" id="KW-1185">Reference proteome</keyword>
<dbReference type="STRING" id="1796497.GCE9029_03284"/>
<dbReference type="Proteomes" id="UP000071641">
    <property type="component" value="Unassembled WGS sequence"/>
</dbReference>
<name>A0A128F8B5_9GAMM</name>
<keyword evidence="1" id="KW-0812">Transmembrane</keyword>
<gene>
    <name evidence="2" type="ORF">GCE9029_03284</name>
</gene>
<sequence length="121" mass="13625">MTTDTKPSKFKSSAMIAYMLLLSGLLTFGVFSIAGAAFAYFKRKEAQEAGEDMYVDHFRWIIRTFWIAVPLALMNLLLIPFGIGMLTAGVTYLWVFYRGMYGAKVLTDLKSPYSNRQAQTA</sequence>
<feature type="transmembrane region" description="Helical" evidence="1">
    <location>
        <begin position="16"/>
        <end position="41"/>
    </location>
</feature>
<accession>A0A128F8B5</accession>
<organism evidence="2 3">
    <name type="scientific">Grimontia celer</name>
    <dbReference type="NCBI Taxonomy" id="1796497"/>
    <lineage>
        <taxon>Bacteria</taxon>
        <taxon>Pseudomonadati</taxon>
        <taxon>Pseudomonadota</taxon>
        <taxon>Gammaproteobacteria</taxon>
        <taxon>Vibrionales</taxon>
        <taxon>Vibrionaceae</taxon>
        <taxon>Grimontia</taxon>
    </lineage>
</organism>
<protein>
    <recommendedName>
        <fullName evidence="4">Transmembrane protein</fullName>
    </recommendedName>
</protein>
<evidence type="ECO:0000313" key="3">
    <source>
        <dbReference type="Proteomes" id="UP000071641"/>
    </source>
</evidence>
<proteinExistence type="predicted"/>
<evidence type="ECO:0008006" key="4">
    <source>
        <dbReference type="Google" id="ProtNLM"/>
    </source>
</evidence>
<dbReference type="EMBL" id="FIZX01000002">
    <property type="protein sequence ID" value="CZF82531.1"/>
    <property type="molecule type" value="Genomic_DNA"/>
</dbReference>
<evidence type="ECO:0000313" key="2">
    <source>
        <dbReference type="EMBL" id="CZF82531.1"/>
    </source>
</evidence>
<keyword evidence="1" id="KW-0472">Membrane</keyword>
<feature type="transmembrane region" description="Helical" evidence="1">
    <location>
        <begin position="61"/>
        <end position="94"/>
    </location>
</feature>
<dbReference type="RefSeq" id="WP_062664777.1">
    <property type="nucleotide sequence ID" value="NZ_FIZX01000002.1"/>
</dbReference>